<evidence type="ECO:0000313" key="2">
    <source>
        <dbReference type="Proteomes" id="UP000011680"/>
    </source>
</evidence>
<protein>
    <submittedName>
        <fullName evidence="1">Uncharacterized protein</fullName>
    </submittedName>
</protein>
<gene>
    <name evidence="1" type="ORF">C451_19908</name>
</gene>
<dbReference type="AlphaFoldDB" id="M0MT75"/>
<reference evidence="1 2" key="1">
    <citation type="journal article" date="2014" name="PLoS Genet.">
        <title>Phylogenetically driven sequencing of extremely halophilic archaea reveals strategies for static and dynamic osmo-response.</title>
        <authorList>
            <person name="Becker E.A."/>
            <person name="Seitzer P.M."/>
            <person name="Tritt A."/>
            <person name="Larsen D."/>
            <person name="Krusor M."/>
            <person name="Yao A.I."/>
            <person name="Wu D."/>
            <person name="Madern D."/>
            <person name="Eisen J.A."/>
            <person name="Darling A.E."/>
            <person name="Facciotti M.T."/>
        </authorList>
    </citation>
    <scope>NUCLEOTIDE SEQUENCE [LARGE SCALE GENOMIC DNA]</scope>
    <source>
        <strain evidence="1 2">JCM 13552</strain>
    </source>
</reference>
<dbReference type="EMBL" id="AOMF01000185">
    <property type="protein sequence ID" value="EMA48831.1"/>
    <property type="molecule type" value="Genomic_DNA"/>
</dbReference>
<dbReference type="Proteomes" id="UP000011680">
    <property type="component" value="Unassembled WGS sequence"/>
</dbReference>
<comment type="caution">
    <text evidence="1">The sequence shown here is derived from an EMBL/GenBank/DDBJ whole genome shotgun (WGS) entry which is preliminary data.</text>
</comment>
<keyword evidence="2" id="KW-1185">Reference proteome</keyword>
<organism evidence="1 2">
    <name type="scientific">Halococcus thailandensis JCM 13552</name>
    <dbReference type="NCBI Taxonomy" id="1227457"/>
    <lineage>
        <taxon>Archaea</taxon>
        <taxon>Methanobacteriati</taxon>
        <taxon>Methanobacteriota</taxon>
        <taxon>Stenosarchaea group</taxon>
        <taxon>Halobacteria</taxon>
        <taxon>Halobacteriales</taxon>
        <taxon>Halococcaceae</taxon>
        <taxon>Halococcus</taxon>
    </lineage>
</organism>
<sequence length="78" mass="9043">MSYPLHFLSKETFVTRRHHIVECFFSSTGEKIPQLHIIFPVCNATTYLAYMIIPRTDDFKPIPLDIIRINVSVLTSFA</sequence>
<name>M0MT75_9EURY</name>
<proteinExistence type="predicted"/>
<evidence type="ECO:0000313" key="1">
    <source>
        <dbReference type="EMBL" id="EMA48831.1"/>
    </source>
</evidence>
<accession>M0MT75</accession>